<feature type="compositionally biased region" description="Polar residues" evidence="16">
    <location>
        <begin position="763"/>
        <end position="786"/>
    </location>
</feature>
<evidence type="ECO:0000256" key="14">
    <source>
        <dbReference type="ARBA" id="ARBA00047899"/>
    </source>
</evidence>
<evidence type="ECO:0000256" key="16">
    <source>
        <dbReference type="SAM" id="MobiDB-lite"/>
    </source>
</evidence>
<dbReference type="SUPFAM" id="SSF56112">
    <property type="entry name" value="Protein kinase-like (PK-like)"/>
    <property type="match status" value="1"/>
</dbReference>
<dbReference type="PROSITE" id="PS50011">
    <property type="entry name" value="PROTEIN_KINASE_DOM"/>
    <property type="match status" value="1"/>
</dbReference>
<evidence type="ECO:0000256" key="11">
    <source>
        <dbReference type="ARBA" id="ARBA00022777"/>
    </source>
</evidence>
<dbReference type="OrthoDB" id="410920at2759"/>
<comment type="catalytic activity">
    <reaction evidence="14">
        <text>L-threonyl-[protein] + ATP = O-phospho-L-threonyl-[protein] + ADP + H(+)</text>
        <dbReference type="Rhea" id="RHEA:46608"/>
        <dbReference type="Rhea" id="RHEA-COMP:11060"/>
        <dbReference type="Rhea" id="RHEA-COMP:11605"/>
        <dbReference type="ChEBI" id="CHEBI:15378"/>
        <dbReference type="ChEBI" id="CHEBI:30013"/>
        <dbReference type="ChEBI" id="CHEBI:30616"/>
        <dbReference type="ChEBI" id="CHEBI:61977"/>
        <dbReference type="ChEBI" id="CHEBI:456216"/>
        <dbReference type="EC" id="2.7.11.1"/>
    </reaction>
</comment>
<dbReference type="GO" id="GO:0005524">
    <property type="term" value="F:ATP binding"/>
    <property type="evidence" value="ECO:0007669"/>
    <property type="project" value="UniProtKB-KW"/>
</dbReference>
<reference evidence="18" key="1">
    <citation type="submission" date="2022-08" db="UniProtKB">
        <authorList>
            <consortium name="EnsemblMetazoa"/>
        </authorList>
    </citation>
    <scope>IDENTIFICATION</scope>
    <source>
        <strain evidence="18">05x7-T-G4-1.051#20</strain>
    </source>
</reference>
<dbReference type="CDD" id="cd13974">
    <property type="entry name" value="STKc_SHIK"/>
    <property type="match status" value="1"/>
</dbReference>
<evidence type="ECO:0000256" key="1">
    <source>
        <dbReference type="ARBA" id="ARBA00003412"/>
    </source>
</evidence>
<organism evidence="18 19">
    <name type="scientific">Magallana gigas</name>
    <name type="common">Pacific oyster</name>
    <name type="synonym">Crassostrea gigas</name>
    <dbReference type="NCBI Taxonomy" id="29159"/>
    <lineage>
        <taxon>Eukaryota</taxon>
        <taxon>Metazoa</taxon>
        <taxon>Spiralia</taxon>
        <taxon>Lophotrochozoa</taxon>
        <taxon>Mollusca</taxon>
        <taxon>Bivalvia</taxon>
        <taxon>Autobranchia</taxon>
        <taxon>Pteriomorphia</taxon>
        <taxon>Ostreida</taxon>
        <taxon>Ostreoidea</taxon>
        <taxon>Ostreidae</taxon>
        <taxon>Magallana</taxon>
    </lineage>
</organism>
<evidence type="ECO:0000256" key="12">
    <source>
        <dbReference type="ARBA" id="ARBA00022840"/>
    </source>
</evidence>
<keyword evidence="7" id="KW-0963">Cytoplasm</keyword>
<comment type="subcellular location">
    <subcellularLocation>
        <location evidence="3">Cytoplasm</location>
    </subcellularLocation>
    <subcellularLocation>
        <location evidence="2">Nucleus</location>
    </subcellularLocation>
</comment>
<evidence type="ECO:0000256" key="13">
    <source>
        <dbReference type="ARBA" id="ARBA00023242"/>
    </source>
</evidence>
<protein>
    <recommendedName>
        <fullName evidence="6">Serine/threonine-protein kinase 40</fullName>
        <ecNumber evidence="5">2.7.11.1</ecNumber>
    </recommendedName>
</protein>
<feature type="compositionally biased region" description="Polar residues" evidence="16">
    <location>
        <begin position="191"/>
        <end position="206"/>
    </location>
</feature>
<feature type="compositionally biased region" description="Low complexity" evidence="16">
    <location>
        <begin position="26"/>
        <end position="39"/>
    </location>
</feature>
<feature type="compositionally biased region" description="Basic and acidic residues" evidence="16">
    <location>
        <begin position="87"/>
        <end position="98"/>
    </location>
</feature>
<evidence type="ECO:0000256" key="7">
    <source>
        <dbReference type="ARBA" id="ARBA00022490"/>
    </source>
</evidence>
<proteinExistence type="inferred from homology"/>
<keyword evidence="12" id="KW-0067">ATP-binding</keyword>
<feature type="compositionally biased region" description="Low complexity" evidence="16">
    <location>
        <begin position="400"/>
        <end position="416"/>
    </location>
</feature>
<dbReference type="InterPro" id="IPR011009">
    <property type="entry name" value="Kinase-like_dom_sf"/>
</dbReference>
<dbReference type="Proteomes" id="UP000005408">
    <property type="component" value="Unassembled WGS sequence"/>
</dbReference>
<evidence type="ECO:0000256" key="5">
    <source>
        <dbReference type="ARBA" id="ARBA00012513"/>
    </source>
</evidence>
<feature type="compositionally biased region" description="Polar residues" evidence="16">
    <location>
        <begin position="174"/>
        <end position="184"/>
    </location>
</feature>
<feature type="region of interest" description="Disordered" evidence="16">
    <location>
        <begin position="394"/>
        <end position="420"/>
    </location>
</feature>
<keyword evidence="10" id="KW-0547">Nucleotide-binding</keyword>
<sequence length="841" mass="93303">MKRSDARAQLTHAADNSNLESQRPPSSSSSSSSQSQSQSGLHITEREPDLPLTNSDVAHSSSQVPAQLQEHRETAGTSGVQRRADKRKHEDSEEESSHRSKKQTPRGSQDITNPALINNRKPVSQNHGGKADADAKVPQLQRAVASISKNPFVFSSHVVVPETRKSKKSAQGIHPSTAQSVVQNESKRQTKPATATSHQSAVQSRSVGAAEINGPSMSISSARYQRELEERLTQRAASSSRAQTRARVERSIPTRVPVQDPAGVQSRHGFIQNQQRTPLPRNIRGQLTRSSSGEHIRSLTQSESVRNAFSHQRTMLTNHENSLLLSHSPAASCSSTLLQLPSDGLFPLYPLGQPDDPTFRSPLELSTTLSQFTQENLFTYPSFHSSSESLVSQDNYQAASVPSNRKSSRSSGETSSEIVVPPSSVGIKRAGPYLLGPRLGSSPVRSIVQCLARKEKTDDFYTLKILTLEKPRRESQDGKQGKMLLHTEYSLLSLLKDQEGVVHHHGLFKDEAWEERDTLDQWGHVEFTGQKKTRLCLVLDCLTPHDFSSKNADLINLQHYVIREKKLSEKEAIVIFYDIVRIVENLHKKNIVHRDLKLGNMMLNKRSRRITITNFCLGKHLVSENDYLKDQRGSPAYISPDVLSAKPYLGKPSDMWALGVVLFTMLYGQFPFYDVVPQKLFSKIKAAEYTIPQDDRVSSDTINIIRKLLVLNPDSRFTASQVLVALTGIIDKWKAMSSESGPLQVVPEVDIDSMDTKCGGDPSPSQESDPTSFNSKTDTTAFSQDCPSADGQEISKQCKVVRGGRRRSSVHPPVQRINYDAVPLTTAEVEAHQQIFSQNRP</sequence>
<feature type="compositionally biased region" description="Polar residues" evidence="16">
    <location>
        <begin position="52"/>
        <end position="66"/>
    </location>
</feature>
<comment type="similarity">
    <text evidence="4">Belongs to the protein kinase superfamily. CAMK Ser/Thr protein kinase family.</text>
</comment>
<dbReference type="OMA" id="WGHVEFT"/>
<evidence type="ECO:0000256" key="3">
    <source>
        <dbReference type="ARBA" id="ARBA00004496"/>
    </source>
</evidence>
<comment type="catalytic activity">
    <reaction evidence="15">
        <text>L-seryl-[protein] + ATP = O-phospho-L-seryl-[protein] + ADP + H(+)</text>
        <dbReference type="Rhea" id="RHEA:17989"/>
        <dbReference type="Rhea" id="RHEA-COMP:9863"/>
        <dbReference type="Rhea" id="RHEA-COMP:11604"/>
        <dbReference type="ChEBI" id="CHEBI:15378"/>
        <dbReference type="ChEBI" id="CHEBI:29999"/>
        <dbReference type="ChEBI" id="CHEBI:30616"/>
        <dbReference type="ChEBI" id="CHEBI:83421"/>
        <dbReference type="ChEBI" id="CHEBI:456216"/>
        <dbReference type="EC" id="2.7.11.1"/>
    </reaction>
</comment>
<evidence type="ECO:0000256" key="4">
    <source>
        <dbReference type="ARBA" id="ARBA00006692"/>
    </source>
</evidence>
<feature type="region of interest" description="Disordered" evidence="16">
    <location>
        <begin position="163"/>
        <end position="214"/>
    </location>
</feature>
<evidence type="ECO:0000256" key="6">
    <source>
        <dbReference type="ARBA" id="ARBA00016813"/>
    </source>
</evidence>
<dbReference type="EC" id="2.7.11.1" evidence="5"/>
<keyword evidence="8" id="KW-0723">Serine/threonine-protein kinase</keyword>
<dbReference type="InterPro" id="IPR008271">
    <property type="entry name" value="Ser/Thr_kinase_AS"/>
</dbReference>
<evidence type="ECO:0000256" key="2">
    <source>
        <dbReference type="ARBA" id="ARBA00004123"/>
    </source>
</evidence>
<name>A0A8W8J9R1_MAGGI</name>
<feature type="region of interest" description="Disordered" evidence="16">
    <location>
        <begin position="1"/>
        <end position="137"/>
    </location>
</feature>
<feature type="region of interest" description="Disordered" evidence="16">
    <location>
        <begin position="755"/>
        <end position="814"/>
    </location>
</feature>
<accession>A0A8W8J9R1</accession>
<dbReference type="SMART" id="SM00220">
    <property type="entry name" value="S_TKc"/>
    <property type="match status" value="1"/>
</dbReference>
<dbReference type="Gene3D" id="1.10.510.10">
    <property type="entry name" value="Transferase(Phosphotransferase) domain 1"/>
    <property type="match status" value="1"/>
</dbReference>
<dbReference type="PANTHER" id="PTHR22961">
    <property type="entry name" value="SER/THR PROTEIN KINASE-TRB"/>
    <property type="match status" value="1"/>
</dbReference>
<evidence type="ECO:0000313" key="18">
    <source>
        <dbReference type="EnsemblMetazoa" id="G17978.1:cds"/>
    </source>
</evidence>
<dbReference type="GO" id="GO:0004674">
    <property type="term" value="F:protein serine/threonine kinase activity"/>
    <property type="evidence" value="ECO:0007669"/>
    <property type="project" value="UniProtKB-KW"/>
</dbReference>
<dbReference type="InterPro" id="IPR000719">
    <property type="entry name" value="Prot_kinase_dom"/>
</dbReference>
<dbReference type="InterPro" id="IPR024236">
    <property type="entry name" value="Ser/Thr_kinase_40"/>
</dbReference>
<keyword evidence="11" id="KW-0418">Kinase</keyword>
<feature type="compositionally biased region" description="Polar residues" evidence="16">
    <location>
        <begin position="14"/>
        <end position="25"/>
    </location>
</feature>
<evidence type="ECO:0000313" key="19">
    <source>
        <dbReference type="Proteomes" id="UP000005408"/>
    </source>
</evidence>
<dbReference type="PROSITE" id="PS00108">
    <property type="entry name" value="PROTEIN_KINASE_ST"/>
    <property type="match status" value="1"/>
</dbReference>
<dbReference type="InterPro" id="IPR024104">
    <property type="entry name" value="Tribbles/Ser_Thr_kinase_40"/>
</dbReference>
<feature type="compositionally biased region" description="Polar residues" evidence="16">
    <location>
        <begin position="105"/>
        <end position="127"/>
    </location>
</feature>
<feature type="domain" description="Protein kinase" evidence="17">
    <location>
        <begin position="433"/>
        <end position="730"/>
    </location>
</feature>
<dbReference type="GO" id="GO:0005737">
    <property type="term" value="C:cytoplasm"/>
    <property type="evidence" value="ECO:0007669"/>
    <property type="project" value="UniProtKB-SubCell"/>
</dbReference>
<dbReference type="GO" id="GO:0005634">
    <property type="term" value="C:nucleus"/>
    <property type="evidence" value="ECO:0007669"/>
    <property type="project" value="UniProtKB-SubCell"/>
</dbReference>
<feature type="region of interest" description="Disordered" evidence="16">
    <location>
        <begin position="283"/>
        <end position="302"/>
    </location>
</feature>
<dbReference type="AlphaFoldDB" id="A0A8W8J9R1"/>
<dbReference type="EnsemblMetazoa" id="G17978.1">
    <property type="protein sequence ID" value="G17978.1:cds"/>
    <property type="gene ID" value="G17978"/>
</dbReference>
<dbReference type="Pfam" id="PF00069">
    <property type="entry name" value="Pkinase"/>
    <property type="match status" value="1"/>
</dbReference>
<evidence type="ECO:0000256" key="9">
    <source>
        <dbReference type="ARBA" id="ARBA00022679"/>
    </source>
</evidence>
<keyword evidence="19" id="KW-1185">Reference proteome</keyword>
<dbReference type="PANTHER" id="PTHR22961:SF16">
    <property type="entry name" value="SERINE_THREONINE-PROTEIN KINASE 40"/>
    <property type="match status" value="1"/>
</dbReference>
<evidence type="ECO:0000256" key="8">
    <source>
        <dbReference type="ARBA" id="ARBA00022527"/>
    </source>
</evidence>
<evidence type="ECO:0000259" key="17">
    <source>
        <dbReference type="PROSITE" id="PS50011"/>
    </source>
</evidence>
<comment type="function">
    <text evidence="1">May be a negative regulator of NF-kappa-B and p53-mediated gene transcription.</text>
</comment>
<evidence type="ECO:0000256" key="15">
    <source>
        <dbReference type="ARBA" id="ARBA00048679"/>
    </source>
</evidence>
<keyword evidence="9" id="KW-0808">Transferase</keyword>
<keyword evidence="13" id="KW-0539">Nucleus</keyword>
<evidence type="ECO:0000256" key="10">
    <source>
        <dbReference type="ARBA" id="ARBA00022741"/>
    </source>
</evidence>